<evidence type="ECO:0000256" key="1">
    <source>
        <dbReference type="ARBA" id="ARBA00000085"/>
    </source>
</evidence>
<dbReference type="PANTHER" id="PTHR45436">
    <property type="entry name" value="SENSOR HISTIDINE KINASE YKOH"/>
    <property type="match status" value="1"/>
</dbReference>
<evidence type="ECO:0000256" key="4">
    <source>
        <dbReference type="ARBA" id="ARBA00022553"/>
    </source>
</evidence>
<evidence type="ECO:0000256" key="10">
    <source>
        <dbReference type="ARBA" id="ARBA00023136"/>
    </source>
</evidence>
<evidence type="ECO:0000256" key="11">
    <source>
        <dbReference type="SAM" id="Phobius"/>
    </source>
</evidence>
<keyword evidence="10 11" id="KW-0472">Membrane</keyword>
<organism evidence="14 15">
    <name type="scientific">Lentzea fradiae</name>
    <dbReference type="NCBI Taxonomy" id="200378"/>
    <lineage>
        <taxon>Bacteria</taxon>
        <taxon>Bacillati</taxon>
        <taxon>Actinomycetota</taxon>
        <taxon>Actinomycetes</taxon>
        <taxon>Pseudonocardiales</taxon>
        <taxon>Pseudonocardiaceae</taxon>
        <taxon>Lentzea</taxon>
    </lineage>
</organism>
<dbReference type="RefSeq" id="WP_245743916.1">
    <property type="nucleotide sequence ID" value="NZ_FNCC01000005.1"/>
</dbReference>
<sequence length="457" mass="49359">MRRPLRRPSLRWRVAAALGLGSLLVTSLLAVATWNLASDYMLRQREQSVTRQAQVNLRLVEDAVSKGSEGLTELLTGLTTSPDSTIMLFRRDDVLTSGRQVDPGAVPPALLAMARDGTPARQRLHADGIPVVAVVQPLSAGQGIYVELFQLSQLDRTFRFISGLLVAGTVLSGLIGVALGSWASRRALRPLTELTVAASRIAGGDLKARLPDQDDPDLAPLASTFNSTADALQQRVLRDARFAGDVSHELRSPLTTMVNAAAVLRRRQAELPGTTGKALGLLTSEVDRFARMVVDLMEISRADQDVDRDEFEPLDVGGLVRGAAPLLLPPDVEIVVEPPPPLVLGDRRRLDRVIANLIENAGRHAGGAVRIAVLHRDGKVRLEVDDAGPGVPEEMREQVFERFTRGTRAGSRGTDTGSGLGLALVAEHVRRHHGHVWIEDRPGGGARFVVELPEVGR</sequence>
<dbReference type="PROSITE" id="PS50109">
    <property type="entry name" value="HIS_KIN"/>
    <property type="match status" value="1"/>
</dbReference>
<dbReference type="InterPro" id="IPR036890">
    <property type="entry name" value="HATPase_C_sf"/>
</dbReference>
<dbReference type="InterPro" id="IPR003661">
    <property type="entry name" value="HisK_dim/P_dom"/>
</dbReference>
<dbReference type="SMART" id="SM00388">
    <property type="entry name" value="HisKA"/>
    <property type="match status" value="1"/>
</dbReference>
<evidence type="ECO:0000256" key="7">
    <source>
        <dbReference type="ARBA" id="ARBA00022777"/>
    </source>
</evidence>
<dbReference type="Gene3D" id="6.10.340.10">
    <property type="match status" value="1"/>
</dbReference>
<dbReference type="InterPro" id="IPR005467">
    <property type="entry name" value="His_kinase_dom"/>
</dbReference>
<keyword evidence="4" id="KW-0597">Phosphoprotein</keyword>
<dbReference type="SUPFAM" id="SSF55874">
    <property type="entry name" value="ATPase domain of HSP90 chaperone/DNA topoisomerase II/histidine kinase"/>
    <property type="match status" value="1"/>
</dbReference>
<evidence type="ECO:0000256" key="5">
    <source>
        <dbReference type="ARBA" id="ARBA00022679"/>
    </source>
</evidence>
<dbReference type="Gene3D" id="1.10.287.130">
    <property type="match status" value="1"/>
</dbReference>
<feature type="domain" description="Histidine kinase" evidence="12">
    <location>
        <begin position="245"/>
        <end position="456"/>
    </location>
</feature>
<keyword evidence="7 14" id="KW-0418">Kinase</keyword>
<dbReference type="SUPFAM" id="SSF158472">
    <property type="entry name" value="HAMP domain-like"/>
    <property type="match status" value="1"/>
</dbReference>
<keyword evidence="9" id="KW-0902">Two-component regulatory system</keyword>
<dbReference type="SUPFAM" id="SSF47384">
    <property type="entry name" value="Homodimeric domain of signal transducing histidine kinase"/>
    <property type="match status" value="1"/>
</dbReference>
<evidence type="ECO:0000256" key="2">
    <source>
        <dbReference type="ARBA" id="ARBA00004236"/>
    </source>
</evidence>
<dbReference type="CDD" id="cd00082">
    <property type="entry name" value="HisKA"/>
    <property type="match status" value="1"/>
</dbReference>
<proteinExistence type="predicted"/>
<name>A0A1G7R4J0_9PSEU</name>
<dbReference type="InterPro" id="IPR003594">
    <property type="entry name" value="HATPase_dom"/>
</dbReference>
<dbReference type="PANTHER" id="PTHR45436:SF5">
    <property type="entry name" value="SENSOR HISTIDINE KINASE TRCS"/>
    <property type="match status" value="1"/>
</dbReference>
<evidence type="ECO:0000259" key="13">
    <source>
        <dbReference type="PROSITE" id="PS50885"/>
    </source>
</evidence>
<comment type="subcellular location">
    <subcellularLocation>
        <location evidence="2">Cell membrane</location>
    </subcellularLocation>
</comment>
<evidence type="ECO:0000256" key="8">
    <source>
        <dbReference type="ARBA" id="ARBA00022989"/>
    </source>
</evidence>
<comment type="catalytic activity">
    <reaction evidence="1">
        <text>ATP + protein L-histidine = ADP + protein N-phospho-L-histidine.</text>
        <dbReference type="EC" id="2.7.13.3"/>
    </reaction>
</comment>
<dbReference type="InterPro" id="IPR003660">
    <property type="entry name" value="HAMP_dom"/>
</dbReference>
<dbReference type="Proteomes" id="UP000199623">
    <property type="component" value="Unassembled WGS sequence"/>
</dbReference>
<dbReference type="InterPro" id="IPR050428">
    <property type="entry name" value="TCS_sensor_his_kinase"/>
</dbReference>
<evidence type="ECO:0000256" key="3">
    <source>
        <dbReference type="ARBA" id="ARBA00012438"/>
    </source>
</evidence>
<dbReference type="Pfam" id="PF02518">
    <property type="entry name" value="HATPase_c"/>
    <property type="match status" value="1"/>
</dbReference>
<dbReference type="SMART" id="SM00304">
    <property type="entry name" value="HAMP"/>
    <property type="match status" value="2"/>
</dbReference>
<dbReference type="GO" id="GO:0000155">
    <property type="term" value="F:phosphorelay sensor kinase activity"/>
    <property type="evidence" value="ECO:0007669"/>
    <property type="project" value="InterPro"/>
</dbReference>
<reference evidence="15" key="1">
    <citation type="submission" date="2016-10" db="EMBL/GenBank/DDBJ databases">
        <authorList>
            <person name="Varghese N."/>
            <person name="Submissions S."/>
        </authorList>
    </citation>
    <scope>NUCLEOTIDE SEQUENCE [LARGE SCALE GENOMIC DNA]</scope>
    <source>
        <strain evidence="15">CGMCC 4.3506</strain>
    </source>
</reference>
<protein>
    <recommendedName>
        <fullName evidence="3">histidine kinase</fullName>
        <ecNumber evidence="3">2.7.13.3</ecNumber>
    </recommendedName>
</protein>
<gene>
    <name evidence="14" type="ORF">SAMN05216553_105107</name>
</gene>
<dbReference type="Pfam" id="PF00672">
    <property type="entry name" value="HAMP"/>
    <property type="match status" value="1"/>
</dbReference>
<dbReference type="Gene3D" id="3.30.565.10">
    <property type="entry name" value="Histidine kinase-like ATPase, C-terminal domain"/>
    <property type="match status" value="1"/>
</dbReference>
<dbReference type="Pfam" id="PF00512">
    <property type="entry name" value="HisKA"/>
    <property type="match status" value="1"/>
</dbReference>
<dbReference type="CDD" id="cd00075">
    <property type="entry name" value="HATPase"/>
    <property type="match status" value="1"/>
</dbReference>
<evidence type="ECO:0000256" key="6">
    <source>
        <dbReference type="ARBA" id="ARBA00022692"/>
    </source>
</evidence>
<evidence type="ECO:0000313" key="15">
    <source>
        <dbReference type="Proteomes" id="UP000199623"/>
    </source>
</evidence>
<dbReference type="AlphaFoldDB" id="A0A1G7R4J0"/>
<evidence type="ECO:0000259" key="12">
    <source>
        <dbReference type="PROSITE" id="PS50109"/>
    </source>
</evidence>
<evidence type="ECO:0000256" key="9">
    <source>
        <dbReference type="ARBA" id="ARBA00023012"/>
    </source>
</evidence>
<dbReference type="GO" id="GO:0005886">
    <property type="term" value="C:plasma membrane"/>
    <property type="evidence" value="ECO:0007669"/>
    <property type="project" value="UniProtKB-SubCell"/>
</dbReference>
<keyword evidence="15" id="KW-1185">Reference proteome</keyword>
<keyword evidence="6 11" id="KW-0812">Transmembrane</keyword>
<dbReference type="STRING" id="200378.SAMN05216553_105107"/>
<keyword evidence="5" id="KW-0808">Transferase</keyword>
<accession>A0A1G7R4J0</accession>
<dbReference type="EMBL" id="FNCC01000005">
    <property type="protein sequence ID" value="SDG05634.1"/>
    <property type="molecule type" value="Genomic_DNA"/>
</dbReference>
<feature type="transmembrane region" description="Helical" evidence="11">
    <location>
        <begin position="160"/>
        <end position="182"/>
    </location>
</feature>
<dbReference type="CDD" id="cd06225">
    <property type="entry name" value="HAMP"/>
    <property type="match status" value="1"/>
</dbReference>
<keyword evidence="8 11" id="KW-1133">Transmembrane helix</keyword>
<dbReference type="PRINTS" id="PR00344">
    <property type="entry name" value="BCTRLSENSOR"/>
</dbReference>
<dbReference type="EC" id="2.7.13.3" evidence="3"/>
<dbReference type="SMART" id="SM00387">
    <property type="entry name" value="HATPase_c"/>
    <property type="match status" value="1"/>
</dbReference>
<dbReference type="InterPro" id="IPR036097">
    <property type="entry name" value="HisK_dim/P_sf"/>
</dbReference>
<feature type="domain" description="HAMP" evidence="13">
    <location>
        <begin position="185"/>
        <end position="237"/>
    </location>
</feature>
<dbReference type="PROSITE" id="PS50885">
    <property type="entry name" value="HAMP"/>
    <property type="match status" value="1"/>
</dbReference>
<evidence type="ECO:0000313" key="14">
    <source>
        <dbReference type="EMBL" id="SDG05634.1"/>
    </source>
</evidence>
<dbReference type="InterPro" id="IPR004358">
    <property type="entry name" value="Sig_transdc_His_kin-like_C"/>
</dbReference>